<dbReference type="InterPro" id="IPR000286">
    <property type="entry name" value="HDACs"/>
</dbReference>
<dbReference type="PRINTS" id="PR01271">
    <property type="entry name" value="HISDACETLASE"/>
</dbReference>
<proteinExistence type="inferred from homology"/>
<dbReference type="InterPro" id="IPR023696">
    <property type="entry name" value="Ureohydrolase_dom_sf"/>
</dbReference>
<organism evidence="7 8">
    <name type="scientific">Halopenitus persicus</name>
    <dbReference type="NCBI Taxonomy" id="1048396"/>
    <lineage>
        <taxon>Archaea</taxon>
        <taxon>Methanobacteriati</taxon>
        <taxon>Methanobacteriota</taxon>
        <taxon>Stenosarchaea group</taxon>
        <taxon>Halobacteria</taxon>
        <taxon>Halobacteriales</taxon>
        <taxon>Haloferacaceae</taxon>
        <taxon>Halopenitus</taxon>
    </lineage>
</organism>
<dbReference type="PANTHER" id="PTHR10625:SF17">
    <property type="entry name" value="HISTONE DEACETYLASE 8"/>
    <property type="match status" value="1"/>
</dbReference>
<evidence type="ECO:0000256" key="2">
    <source>
        <dbReference type="ARBA" id="ARBA00005947"/>
    </source>
</evidence>
<protein>
    <submittedName>
        <fullName evidence="7">Acetoin utilization deacetylase AcuC</fullName>
    </submittedName>
</protein>
<dbReference type="SUPFAM" id="SSF52768">
    <property type="entry name" value="Arginase/deacetylase"/>
    <property type="match status" value="1"/>
</dbReference>
<name>A0A1H3H9J6_9EURY</name>
<evidence type="ECO:0000256" key="5">
    <source>
        <dbReference type="ARBA" id="ARBA00022833"/>
    </source>
</evidence>
<evidence type="ECO:0000256" key="1">
    <source>
        <dbReference type="ARBA" id="ARBA00001947"/>
    </source>
</evidence>
<dbReference type="EMBL" id="FNPC01000003">
    <property type="protein sequence ID" value="SDY12152.1"/>
    <property type="molecule type" value="Genomic_DNA"/>
</dbReference>
<dbReference type="GO" id="GO:0016787">
    <property type="term" value="F:hydrolase activity"/>
    <property type="evidence" value="ECO:0007669"/>
    <property type="project" value="UniProtKB-KW"/>
</dbReference>
<accession>A0A1H3H9J6</accession>
<feature type="domain" description="Histone deacetylase" evidence="6">
    <location>
        <begin position="37"/>
        <end position="329"/>
    </location>
</feature>
<dbReference type="Gene3D" id="3.40.800.20">
    <property type="entry name" value="Histone deacetylase domain"/>
    <property type="match status" value="1"/>
</dbReference>
<dbReference type="GO" id="GO:0004407">
    <property type="term" value="F:histone deacetylase activity"/>
    <property type="evidence" value="ECO:0007669"/>
    <property type="project" value="InterPro"/>
</dbReference>
<keyword evidence="4" id="KW-0378">Hydrolase</keyword>
<dbReference type="GO" id="GO:0040029">
    <property type="term" value="P:epigenetic regulation of gene expression"/>
    <property type="evidence" value="ECO:0007669"/>
    <property type="project" value="TreeGrafter"/>
</dbReference>
<dbReference type="AlphaFoldDB" id="A0A1H3H9J6"/>
<comment type="similarity">
    <text evidence="2">Belongs to the histone deacetylase family.</text>
</comment>
<reference evidence="8" key="1">
    <citation type="submission" date="2016-10" db="EMBL/GenBank/DDBJ databases">
        <authorList>
            <person name="Varghese N."/>
            <person name="Submissions S."/>
        </authorList>
    </citation>
    <scope>NUCLEOTIDE SEQUENCE [LARGE SCALE GENOMIC DNA]</scope>
    <source>
        <strain evidence="8">DC30,IBRC 10041,KCTC 4046</strain>
    </source>
</reference>
<dbReference type="InterPro" id="IPR037138">
    <property type="entry name" value="His_deacetylse_dom_sf"/>
</dbReference>
<dbReference type="GO" id="GO:0046872">
    <property type="term" value="F:metal ion binding"/>
    <property type="evidence" value="ECO:0007669"/>
    <property type="project" value="UniProtKB-KW"/>
</dbReference>
<dbReference type="Proteomes" id="UP000199079">
    <property type="component" value="Unassembled WGS sequence"/>
</dbReference>
<dbReference type="InterPro" id="IPR023801">
    <property type="entry name" value="His_deacetylse_dom"/>
</dbReference>
<evidence type="ECO:0000259" key="6">
    <source>
        <dbReference type="Pfam" id="PF00850"/>
    </source>
</evidence>
<keyword evidence="5" id="KW-0862">Zinc</keyword>
<dbReference type="PRINTS" id="PR01270">
    <property type="entry name" value="HDASUPER"/>
</dbReference>
<evidence type="ECO:0000256" key="3">
    <source>
        <dbReference type="ARBA" id="ARBA00022723"/>
    </source>
</evidence>
<evidence type="ECO:0000313" key="8">
    <source>
        <dbReference type="Proteomes" id="UP000199079"/>
    </source>
</evidence>
<dbReference type="InterPro" id="IPR003084">
    <property type="entry name" value="HDAC_I/II"/>
</dbReference>
<sequence>MMRTATAFWHDSFLAHDHPAGENEAEWTGRLAYREPHPDRPERMRNVNRILRTEIPDRIEWVEPDPATRDQLTRTHEPSYLEELRAFCEQGGGRLTAETGANEHTYRAARHAAGAARSAAEHALSTPDDDVPYALVRPSGHHAQPDRADGFCYLNNVAVAADHVLATRDVDRVAVVDWDVHHGNGTQECFYDREDVCVVGIHNDHRSWDPEHHPQTGNLDEVGTGDGTGYNVNVPLPPGTGDEGYELVLDRIVAPVLEAYDPDLLLVSAGQDPGTVDPLGRNVVTKAGFETLGARIAALADAHAGGNLAIVQEGGYQVSHLAYATLGVLEGALGIDSDVADPLAWIDEDVDSARRAVADAVDHHAEFWPTLA</sequence>
<comment type="cofactor">
    <cofactor evidence="1">
        <name>Zn(2+)</name>
        <dbReference type="ChEBI" id="CHEBI:29105"/>
    </cofactor>
</comment>
<evidence type="ECO:0000256" key="4">
    <source>
        <dbReference type="ARBA" id="ARBA00022801"/>
    </source>
</evidence>
<dbReference type="Pfam" id="PF00850">
    <property type="entry name" value="Hist_deacetyl"/>
    <property type="match status" value="1"/>
</dbReference>
<gene>
    <name evidence="7" type="ORF">SAMN05216564_103181</name>
</gene>
<keyword evidence="3" id="KW-0479">Metal-binding</keyword>
<dbReference type="PANTHER" id="PTHR10625">
    <property type="entry name" value="HISTONE DEACETYLASE HDAC1-RELATED"/>
    <property type="match status" value="1"/>
</dbReference>
<keyword evidence="8" id="KW-1185">Reference proteome</keyword>
<evidence type="ECO:0000313" key="7">
    <source>
        <dbReference type="EMBL" id="SDY12152.1"/>
    </source>
</evidence>
<dbReference type="RefSeq" id="WP_092731438.1">
    <property type="nucleotide sequence ID" value="NZ_FNPC01000003.1"/>
</dbReference>